<dbReference type="STRING" id="644282.Deba_2673"/>
<dbReference type="EMBL" id="CP002085">
    <property type="protein sequence ID" value="ADK86027.1"/>
    <property type="molecule type" value="Genomic_DNA"/>
</dbReference>
<dbReference type="SUPFAM" id="SSF49464">
    <property type="entry name" value="Carboxypeptidase regulatory domain-like"/>
    <property type="match status" value="1"/>
</dbReference>
<evidence type="ECO:0000313" key="2">
    <source>
        <dbReference type="EMBL" id="ADK86027.1"/>
    </source>
</evidence>
<sequence>MGVFRAGVLILAAICLLQPGQAVWAKGEPLFQEVVIRVLDGDGMPLEGAQIVITPMRGQAEKQPPYVTDIDGELRLRWLPETTKRKVTAHGGDVVTTMATRLRYVVTAQGFLPGGGEIDEVNQGRQVADEDVLKLSRPARLLPAMQDVQLRGVDSILPPEIVSRPKDDPLRAGLRRFFDKYQRVAPLMGCDMAAPSFGFADGRLSVIMRWRRPAWIGLDVAPVEGQVLASAALPMAVAMGEDLAALPEVRMLVLVILDEAPAENDPHAMPRVRRLVIEAAPQDYRAFADGRLGGVAFLLAHRPTARLD</sequence>
<organism evidence="2 3">
    <name type="scientific">Desulfarculus baarsii (strain ATCC 33931 / DSM 2075 / LMG 7858 / VKM B-1802 / 2st14)</name>
    <dbReference type="NCBI Taxonomy" id="644282"/>
    <lineage>
        <taxon>Bacteria</taxon>
        <taxon>Pseudomonadati</taxon>
        <taxon>Thermodesulfobacteriota</taxon>
        <taxon>Desulfarculia</taxon>
        <taxon>Desulfarculales</taxon>
        <taxon>Desulfarculaceae</taxon>
        <taxon>Desulfarculus</taxon>
    </lineage>
</organism>
<reference evidence="2 3" key="1">
    <citation type="journal article" date="2010" name="Stand. Genomic Sci.">
        <title>Complete genome sequence of Desulfarculus baarsii type strain (2st14).</title>
        <authorList>
            <person name="Sun H."/>
            <person name="Spring S."/>
            <person name="Lapidus A."/>
            <person name="Davenport K."/>
            <person name="Del Rio T.G."/>
            <person name="Tice H."/>
            <person name="Nolan M."/>
            <person name="Copeland A."/>
            <person name="Cheng J.F."/>
            <person name="Lucas S."/>
            <person name="Tapia R."/>
            <person name="Goodwin L."/>
            <person name="Pitluck S."/>
            <person name="Ivanova N."/>
            <person name="Pagani I."/>
            <person name="Mavromatis K."/>
            <person name="Ovchinnikova G."/>
            <person name="Pati A."/>
            <person name="Chen A."/>
            <person name="Palaniappan K."/>
            <person name="Hauser L."/>
            <person name="Chang Y.J."/>
            <person name="Jeffries C.D."/>
            <person name="Detter J.C."/>
            <person name="Han C."/>
            <person name="Rohde M."/>
            <person name="Brambilla E."/>
            <person name="Goker M."/>
            <person name="Woyke T."/>
            <person name="Bristow J."/>
            <person name="Eisen J.A."/>
            <person name="Markowitz V."/>
            <person name="Hugenholtz P."/>
            <person name="Kyrpides N.C."/>
            <person name="Klenk H.P."/>
            <person name="Land M."/>
        </authorList>
    </citation>
    <scope>NUCLEOTIDE SEQUENCE [LARGE SCALE GENOMIC DNA]</scope>
    <source>
        <strain evidence="3">ATCC 33931 / DSM 2075 / LMG 7858 / VKM B-1802 / 2st14</strain>
    </source>
</reference>
<evidence type="ECO:0000256" key="1">
    <source>
        <dbReference type="SAM" id="SignalP"/>
    </source>
</evidence>
<dbReference type="InterPro" id="IPR008969">
    <property type="entry name" value="CarboxyPept-like_regulatory"/>
</dbReference>
<protein>
    <submittedName>
        <fullName evidence="2">Uncharacterized protein</fullName>
    </submittedName>
</protein>
<dbReference type="RefSeq" id="WP_013259466.1">
    <property type="nucleotide sequence ID" value="NC_014365.1"/>
</dbReference>
<keyword evidence="1" id="KW-0732">Signal</keyword>
<dbReference type="Proteomes" id="UP000009047">
    <property type="component" value="Chromosome"/>
</dbReference>
<evidence type="ECO:0000313" key="3">
    <source>
        <dbReference type="Proteomes" id="UP000009047"/>
    </source>
</evidence>
<proteinExistence type="predicted"/>
<dbReference type="KEGG" id="dbr:Deba_2673"/>
<dbReference type="HOGENOM" id="CLU_902316_0_0_7"/>
<feature type="signal peptide" evidence="1">
    <location>
        <begin position="1"/>
        <end position="24"/>
    </location>
</feature>
<feature type="chain" id="PRO_5003150456" evidence="1">
    <location>
        <begin position="25"/>
        <end position="308"/>
    </location>
</feature>
<keyword evidence="3" id="KW-1185">Reference proteome</keyword>
<dbReference type="AlphaFoldDB" id="E1QKD4"/>
<name>E1QKD4_DESB2</name>
<gene>
    <name evidence="2" type="ordered locus">Deba_2673</name>
</gene>
<accession>E1QKD4</accession>